<name>A0ABU3XDW8_9BACI</name>
<evidence type="ECO:0000313" key="3">
    <source>
        <dbReference type="EMBL" id="MDV2686085.1"/>
    </source>
</evidence>
<dbReference type="InterPro" id="IPR038404">
    <property type="entry name" value="TRAP_DctP_sf"/>
</dbReference>
<dbReference type="Pfam" id="PF03480">
    <property type="entry name" value="DctP"/>
    <property type="match status" value="1"/>
</dbReference>
<dbReference type="EMBL" id="JAWJBA010000006">
    <property type="protein sequence ID" value="MDV2686085.1"/>
    <property type="molecule type" value="Genomic_DNA"/>
</dbReference>
<organism evidence="3 4">
    <name type="scientific">Alkalihalophilus lindianensis</name>
    <dbReference type="NCBI Taxonomy" id="1630542"/>
    <lineage>
        <taxon>Bacteria</taxon>
        <taxon>Bacillati</taxon>
        <taxon>Bacillota</taxon>
        <taxon>Bacilli</taxon>
        <taxon>Bacillales</taxon>
        <taxon>Bacillaceae</taxon>
        <taxon>Alkalihalophilus</taxon>
    </lineage>
</organism>
<evidence type="ECO:0000313" key="4">
    <source>
        <dbReference type="Proteomes" id="UP001287282"/>
    </source>
</evidence>
<dbReference type="PANTHER" id="PTHR33376:SF15">
    <property type="entry name" value="BLL6794 PROTEIN"/>
    <property type="match status" value="1"/>
</dbReference>
<dbReference type="Gene3D" id="3.40.190.170">
    <property type="entry name" value="Bacterial extracellular solute-binding protein, family 7"/>
    <property type="match status" value="1"/>
</dbReference>
<dbReference type="PROSITE" id="PS51257">
    <property type="entry name" value="PROKAR_LIPOPROTEIN"/>
    <property type="match status" value="1"/>
</dbReference>
<dbReference type="PANTHER" id="PTHR33376">
    <property type="match status" value="1"/>
</dbReference>
<keyword evidence="1 2" id="KW-0732">Signal</keyword>
<feature type="chain" id="PRO_5045764459" description="TRAP-type C4-dicarboxylate transport system, substrate-binding protein" evidence="2">
    <location>
        <begin position="22"/>
        <end position="380"/>
    </location>
</feature>
<feature type="signal peptide" evidence="2">
    <location>
        <begin position="1"/>
        <end position="21"/>
    </location>
</feature>
<dbReference type="Proteomes" id="UP001287282">
    <property type="component" value="Unassembled WGS sequence"/>
</dbReference>
<gene>
    <name evidence="3" type="ORF">RYX56_17085</name>
</gene>
<proteinExistence type="predicted"/>
<evidence type="ECO:0000256" key="2">
    <source>
        <dbReference type="SAM" id="SignalP"/>
    </source>
</evidence>
<accession>A0ABU3XDW8</accession>
<dbReference type="RefSeq" id="WP_317123254.1">
    <property type="nucleotide sequence ID" value="NZ_JAWJBA010000006.1"/>
</dbReference>
<evidence type="ECO:0008006" key="5">
    <source>
        <dbReference type="Google" id="ProtNLM"/>
    </source>
</evidence>
<reference evidence="3 4" key="1">
    <citation type="submission" date="2023-10" db="EMBL/GenBank/DDBJ databases">
        <title>Screening of Alkalihalobacillus lindianensis BZ-TG-R113 and Its Alleviation of Salt Stress on Rapeseed Growth.</title>
        <authorList>
            <person name="Zhao B."/>
            <person name="Guo T."/>
        </authorList>
    </citation>
    <scope>NUCLEOTIDE SEQUENCE [LARGE SCALE GENOMIC DNA]</scope>
    <source>
        <strain evidence="3 4">BZ-TG-R113</strain>
    </source>
</reference>
<sequence length="380" mass="42081">MKKNVFGILCASVMLFLAACGGEETSTAEAETDNASNTVIEAKNLRASSGVSDKHFWHRGFFQPLMDRVEEETDNQITFDAFTAGELVGLGTEYDALRQGSIDVALTFMAPYDPQRFPYTEVVMLPLLESDANIAATAMVNMMKSDREVQDGKTYYDLEFGDKGLVAFANPPTEPYVISTTDHTFDSVSDFNQQIRIRTASRVHEILASKLGITSLSMPITDAYDALSRNALDGLFYNVPDWIAMGFDELINHTIEGANLGHFVGHTVMTEETWESLAPEVQELFATASEEIIFDGAALAMSETELNVENNIEKGGEFTHLNDLPAEVNQHLTEAMVDTWFDWIDNLEGQGIAGKEMAMLWRDMLVEAGAELPQEILDIN</sequence>
<dbReference type="InterPro" id="IPR018389">
    <property type="entry name" value="DctP_fam"/>
</dbReference>
<comment type="caution">
    <text evidence="3">The sequence shown here is derived from an EMBL/GenBank/DDBJ whole genome shotgun (WGS) entry which is preliminary data.</text>
</comment>
<keyword evidence="4" id="KW-1185">Reference proteome</keyword>
<protein>
    <recommendedName>
        <fullName evidence="5">TRAP-type C4-dicarboxylate transport system, substrate-binding protein</fullName>
    </recommendedName>
</protein>
<evidence type="ECO:0000256" key="1">
    <source>
        <dbReference type="ARBA" id="ARBA00022729"/>
    </source>
</evidence>